<proteinExistence type="predicted"/>
<organism evidence="1 2">
    <name type="scientific">Acetobacter conturbans</name>
    <dbReference type="NCBI Taxonomy" id="1737472"/>
    <lineage>
        <taxon>Bacteria</taxon>
        <taxon>Pseudomonadati</taxon>
        <taxon>Pseudomonadota</taxon>
        <taxon>Alphaproteobacteria</taxon>
        <taxon>Acetobacterales</taxon>
        <taxon>Acetobacteraceae</taxon>
        <taxon>Acetobacter</taxon>
    </lineage>
</organism>
<evidence type="ECO:0000313" key="1">
    <source>
        <dbReference type="EMBL" id="NHN88821.1"/>
    </source>
</evidence>
<gene>
    <name evidence="1" type="ORF">GOB81_09275</name>
</gene>
<sequence>MRAAATRFAGRRTATSCGCAHADPALVGETIILFCPQEALKRPSHDRMTVALAASCTRPPPGSEVLVEDMLDRVRLYQRLTGVGNVRFPLERIFGDSCRRFHVDHVTLRLLCTYASPGVQWKFTDAHAIHETKAGVVTVLKGLCSPGWSETGAVLHHSPPLFGAGCPG</sequence>
<dbReference type="InterPro" id="IPR014955">
    <property type="entry name" value="DUF1826"/>
</dbReference>
<name>A0ABX0K1Y0_9PROT</name>
<reference evidence="1 2" key="1">
    <citation type="journal article" date="2020" name="Int. J. Syst. Evol. Microbiol.">
        <title>Novel acetic acid bacteria from cider fermentations: Acetobacter conturbans sp. nov. and Acetobacter fallax sp. nov.</title>
        <authorList>
            <person name="Sombolestani A.S."/>
            <person name="Cleenwerck I."/>
            <person name="Cnockaert M."/>
            <person name="Borremans W."/>
            <person name="Wieme A.D."/>
            <person name="De Vuyst L."/>
            <person name="Vandamme P."/>
        </authorList>
    </citation>
    <scope>NUCLEOTIDE SEQUENCE [LARGE SCALE GENOMIC DNA]</scope>
    <source>
        <strain evidence="1 2">LMG 1627</strain>
    </source>
</reference>
<dbReference type="Pfam" id="PF08856">
    <property type="entry name" value="DUF1826"/>
    <property type="match status" value="1"/>
</dbReference>
<protein>
    <submittedName>
        <fullName evidence="1">DUF1826 domain-containing protein</fullName>
    </submittedName>
</protein>
<dbReference type="EMBL" id="WOSY01000007">
    <property type="protein sequence ID" value="NHN88821.1"/>
    <property type="molecule type" value="Genomic_DNA"/>
</dbReference>
<accession>A0ABX0K1Y0</accession>
<evidence type="ECO:0000313" key="2">
    <source>
        <dbReference type="Proteomes" id="UP000631653"/>
    </source>
</evidence>
<keyword evidence="2" id="KW-1185">Reference proteome</keyword>
<dbReference type="Proteomes" id="UP000631653">
    <property type="component" value="Unassembled WGS sequence"/>
</dbReference>
<comment type="caution">
    <text evidence="1">The sequence shown here is derived from an EMBL/GenBank/DDBJ whole genome shotgun (WGS) entry which is preliminary data.</text>
</comment>